<evidence type="ECO:0000313" key="3">
    <source>
        <dbReference type="Proteomes" id="UP000815677"/>
    </source>
</evidence>
<evidence type="ECO:0000313" key="2">
    <source>
        <dbReference type="EMBL" id="GAT53841.1"/>
    </source>
</evidence>
<organism evidence="2 3">
    <name type="scientific">Mycena chlorophos</name>
    <name type="common">Agaric fungus</name>
    <name type="synonym">Agaricus chlorophos</name>
    <dbReference type="NCBI Taxonomy" id="658473"/>
    <lineage>
        <taxon>Eukaryota</taxon>
        <taxon>Fungi</taxon>
        <taxon>Dikarya</taxon>
        <taxon>Basidiomycota</taxon>
        <taxon>Agaricomycotina</taxon>
        <taxon>Agaricomycetes</taxon>
        <taxon>Agaricomycetidae</taxon>
        <taxon>Agaricales</taxon>
        <taxon>Marasmiineae</taxon>
        <taxon>Mycenaceae</taxon>
        <taxon>Mycena</taxon>
    </lineage>
</organism>
<name>A0ABQ0LRY3_MYCCL</name>
<dbReference type="InterPro" id="IPR013640">
    <property type="entry name" value="Vfa1"/>
</dbReference>
<proteinExistence type="predicted"/>
<dbReference type="PANTHER" id="PTHR28218:SF1">
    <property type="entry name" value="VPS4-ASSOCIATED PROTEIN 1"/>
    <property type="match status" value="1"/>
</dbReference>
<feature type="compositionally biased region" description="Basic and acidic residues" evidence="1">
    <location>
        <begin position="136"/>
        <end position="147"/>
    </location>
</feature>
<dbReference type="Proteomes" id="UP000815677">
    <property type="component" value="Unassembled WGS sequence"/>
</dbReference>
<evidence type="ECO:0008006" key="4">
    <source>
        <dbReference type="Google" id="ProtNLM"/>
    </source>
</evidence>
<accession>A0ABQ0LRY3</accession>
<keyword evidence="3" id="KW-1185">Reference proteome</keyword>
<feature type="region of interest" description="Disordered" evidence="1">
    <location>
        <begin position="77"/>
        <end position="179"/>
    </location>
</feature>
<feature type="compositionally biased region" description="Basic and acidic residues" evidence="1">
    <location>
        <begin position="77"/>
        <end position="120"/>
    </location>
</feature>
<reference evidence="2" key="1">
    <citation type="submission" date="2014-09" db="EMBL/GenBank/DDBJ databases">
        <title>Genome sequence of the luminous mushroom Mycena chlorophos for searching fungal bioluminescence genes.</title>
        <authorList>
            <person name="Tanaka Y."/>
            <person name="Kasuga D."/>
            <person name="Oba Y."/>
            <person name="Hase S."/>
            <person name="Sato K."/>
            <person name="Oba Y."/>
            <person name="Sakakibara Y."/>
        </authorList>
    </citation>
    <scope>NUCLEOTIDE SEQUENCE</scope>
</reference>
<dbReference type="Pfam" id="PF08432">
    <property type="entry name" value="Vfa1"/>
    <property type="match status" value="1"/>
</dbReference>
<gene>
    <name evidence="2" type="ORF">MCHLO_10754</name>
</gene>
<sequence length="179" mass="20274">MSFTNLYYKRTAGTNRPCFICYRPTTTVLATVNTVDFIYTCDTHLKDPGFATLSAPAATTSPAVSQEDVGKVIAEYEEKQRRKKEKEKEKEKEDEKKKKDEDKDKKEDKKEDTKKKDESKPTSPAPSPKPAAPAGSHEKYILHRDIFAMRLAEHRRKRQTAQAKDLAPRFPGAPSGTLQ</sequence>
<protein>
    <recommendedName>
        <fullName evidence="4">DUF1742-domain-containing protein</fullName>
    </recommendedName>
</protein>
<evidence type="ECO:0000256" key="1">
    <source>
        <dbReference type="SAM" id="MobiDB-lite"/>
    </source>
</evidence>
<dbReference type="EMBL" id="DF848493">
    <property type="protein sequence ID" value="GAT53841.1"/>
    <property type="molecule type" value="Genomic_DNA"/>
</dbReference>
<dbReference type="PANTHER" id="PTHR28218">
    <property type="entry name" value="VPS4-ASSOCIATED PROTEIN 1"/>
    <property type="match status" value="1"/>
</dbReference>